<dbReference type="KEGG" id="grc:GI584_13615"/>
<accession>A0A5Q2TTN6</accession>
<dbReference type="Proteomes" id="UP000339690">
    <property type="component" value="Chromosome"/>
</dbReference>
<dbReference type="EMBL" id="CP045915">
    <property type="protein sequence ID" value="QGH37010.1"/>
    <property type="molecule type" value="Genomic_DNA"/>
</dbReference>
<organism evidence="1 2">
    <name type="scientific">Gracilibacillus salitolerans</name>
    <dbReference type="NCBI Taxonomy" id="2663022"/>
    <lineage>
        <taxon>Bacteria</taxon>
        <taxon>Bacillati</taxon>
        <taxon>Bacillota</taxon>
        <taxon>Bacilli</taxon>
        <taxon>Bacillales</taxon>
        <taxon>Bacillaceae</taxon>
        <taxon>Gracilibacillus</taxon>
    </lineage>
</organism>
<dbReference type="InterPro" id="IPR019658">
    <property type="entry name" value="DUF2515"/>
</dbReference>
<gene>
    <name evidence="1" type="ORF">GI584_13615</name>
</gene>
<dbReference type="Pfam" id="PF10720">
    <property type="entry name" value="DUF2515"/>
    <property type="match status" value="1"/>
</dbReference>
<name>A0A5Q2TTN6_9BACI</name>
<reference evidence="1 2" key="1">
    <citation type="submission" date="2019-11" db="EMBL/GenBank/DDBJ databases">
        <title>Gracilibacillus salitolerans sp. nov., a moderate halophile isolated from a saline soil in northwest China.</title>
        <authorList>
            <person name="Gan L."/>
        </authorList>
    </citation>
    <scope>NUCLEOTIDE SEQUENCE [LARGE SCALE GENOMIC DNA]</scope>
    <source>
        <strain evidence="1 2">SCU50</strain>
    </source>
</reference>
<keyword evidence="2" id="KW-1185">Reference proteome</keyword>
<evidence type="ECO:0000313" key="2">
    <source>
        <dbReference type="Proteomes" id="UP000339690"/>
    </source>
</evidence>
<dbReference type="AlphaFoldDB" id="A0A5Q2TTN6"/>
<proteinExistence type="predicted"/>
<evidence type="ECO:0000313" key="1">
    <source>
        <dbReference type="EMBL" id="QGH37010.1"/>
    </source>
</evidence>
<sequence length="380" mass="45033">MTKEGSQIFDQFKRLPNELKPIKKALQQKKETVTDVSNLTNHEAKLVQSIKSQTRENNLNNITRTKAYLDFFKRNPAIEWAFLAHMVSRNAGWNMTDLKGSLLTRLMTKEQQEYFFAFLERSNWLIFHDAYPQLLLYEESIRTNKNQFYLLPQFGISYFMQVMWDIYYQKRDNYQLSVALIINEQNYIEDRVIQNKDYQATLMESLEFKVQELLELNQILFPFSDEKQVKMIGQSVHQFASLKERILLGKRLYQLLFDDEFFSNIYDMALRQPHTGSRKDYWPYIFNDINESNPGEPFQESLSNCKLIPGANRLYSPTLENAWSNVEQKPAEKGDWYSDWEVIHYLRKDPSKVNGNIYEEYCESLEKVELAILAKGPMSK</sequence>
<protein>
    <submittedName>
        <fullName evidence="1">DUF2515 domain-containing protein</fullName>
    </submittedName>
</protein>